<organism evidence="5 6">
    <name type="scientific">Pseudogemmobacter humi</name>
    <dbReference type="NCBI Taxonomy" id="2483812"/>
    <lineage>
        <taxon>Bacteria</taxon>
        <taxon>Pseudomonadati</taxon>
        <taxon>Pseudomonadota</taxon>
        <taxon>Alphaproteobacteria</taxon>
        <taxon>Rhodobacterales</taxon>
        <taxon>Paracoccaceae</taxon>
        <taxon>Pseudogemmobacter</taxon>
    </lineage>
</organism>
<keyword evidence="3 5" id="KW-0378">Hydrolase</keyword>
<accession>A0A3P5XE40</accession>
<evidence type="ECO:0000256" key="3">
    <source>
        <dbReference type="ARBA" id="ARBA00022801"/>
    </source>
</evidence>
<dbReference type="InterPro" id="IPR002508">
    <property type="entry name" value="MurNAc-LAA_cat"/>
</dbReference>
<dbReference type="Proteomes" id="UP000277498">
    <property type="component" value="Unassembled WGS sequence"/>
</dbReference>
<dbReference type="GO" id="GO:0009253">
    <property type="term" value="P:peptidoglycan catabolic process"/>
    <property type="evidence" value="ECO:0007669"/>
    <property type="project" value="InterPro"/>
</dbReference>
<dbReference type="CDD" id="cd02696">
    <property type="entry name" value="MurNAc-LAA"/>
    <property type="match status" value="1"/>
</dbReference>
<dbReference type="PANTHER" id="PTHR30404">
    <property type="entry name" value="N-ACETYLMURAMOYL-L-ALANINE AMIDASE"/>
    <property type="match status" value="1"/>
</dbReference>
<reference evidence="5 6" key="1">
    <citation type="submission" date="2018-11" db="EMBL/GenBank/DDBJ databases">
        <authorList>
            <person name="Criscuolo A."/>
        </authorList>
    </citation>
    <scope>NUCLEOTIDE SEQUENCE [LARGE SCALE GENOMIC DNA]</scope>
    <source>
        <strain evidence="5">ACIP111625</strain>
    </source>
</reference>
<evidence type="ECO:0000259" key="4">
    <source>
        <dbReference type="SMART" id="SM00646"/>
    </source>
</evidence>
<keyword evidence="6" id="KW-1185">Reference proteome</keyword>
<sequence length="400" mass="43652">MWQFRVVLAVILGLFLHGPARAEGLSALARLDPAASSVSAGESAVTLDLAISQPVPWRVRMLDDPPRMILDAREVEWTGLNRLAPGGPVRDLRAGVFRAGWSRLVIVLDGPWMITRSEMRTGDETRISIRLERSSEQHFARLAGQPEPLEWSLPPAADLPAPVPRGQGPVVVVIDPGHGGIDPGAERDGHREADLMLAFARELKELLLRDGRFSVVLTREEDVFVPLETRISVARAAGAHVFLSLHADALAEGEAHGATLYTLSDEATDAAAAALAERHERDDLLAGIDLSAQDDLVATVLMDMARTETKPRTDRLALALETAIKAAELRMHRKPRQEGGFSVLKSPDIPSVLLELGFLSSSRDLKRLTDPDWRARMAAALRDGLVAWADEDLAIRALRD</sequence>
<dbReference type="GO" id="GO:0030288">
    <property type="term" value="C:outer membrane-bounded periplasmic space"/>
    <property type="evidence" value="ECO:0007669"/>
    <property type="project" value="TreeGrafter"/>
</dbReference>
<feature type="domain" description="MurNAc-LAA" evidence="4">
    <location>
        <begin position="231"/>
        <end position="386"/>
    </location>
</feature>
<name>A0A3P5XE40_9RHOB</name>
<proteinExistence type="predicted"/>
<dbReference type="PANTHER" id="PTHR30404:SF0">
    <property type="entry name" value="N-ACETYLMURAMOYL-L-ALANINE AMIDASE AMIC"/>
    <property type="match status" value="1"/>
</dbReference>
<dbReference type="SMART" id="SM00646">
    <property type="entry name" value="Ami_3"/>
    <property type="match status" value="1"/>
</dbReference>
<protein>
    <recommendedName>
        <fullName evidence="2">N-acetylmuramoyl-L-alanine amidase</fullName>
        <ecNumber evidence="2">3.5.1.28</ecNumber>
    </recommendedName>
</protein>
<evidence type="ECO:0000313" key="5">
    <source>
        <dbReference type="EMBL" id="VDC33051.1"/>
    </source>
</evidence>
<dbReference type="InterPro" id="IPR050695">
    <property type="entry name" value="N-acetylmuramoyl_amidase_3"/>
</dbReference>
<dbReference type="Gene3D" id="3.40.630.40">
    <property type="entry name" value="Zn-dependent exopeptidases"/>
    <property type="match status" value="1"/>
</dbReference>
<evidence type="ECO:0000313" key="6">
    <source>
        <dbReference type="Proteomes" id="UP000277498"/>
    </source>
</evidence>
<dbReference type="EMBL" id="UXAW01000103">
    <property type="protein sequence ID" value="VDC33051.1"/>
    <property type="molecule type" value="Genomic_DNA"/>
</dbReference>
<evidence type="ECO:0000256" key="1">
    <source>
        <dbReference type="ARBA" id="ARBA00001561"/>
    </source>
</evidence>
<evidence type="ECO:0000256" key="2">
    <source>
        <dbReference type="ARBA" id="ARBA00011901"/>
    </source>
</evidence>
<dbReference type="OrthoDB" id="9806267at2"/>
<dbReference type="Gene3D" id="2.60.40.3500">
    <property type="match status" value="1"/>
</dbReference>
<gene>
    <name evidence="5" type="primary">amiC_4</name>
    <name evidence="5" type="ORF">XINFAN_03597</name>
</gene>
<comment type="catalytic activity">
    <reaction evidence="1">
        <text>Hydrolyzes the link between N-acetylmuramoyl residues and L-amino acid residues in certain cell-wall glycopeptides.</text>
        <dbReference type="EC" id="3.5.1.28"/>
    </reaction>
</comment>
<dbReference type="SUPFAM" id="SSF53187">
    <property type="entry name" value="Zn-dependent exopeptidases"/>
    <property type="match status" value="1"/>
</dbReference>
<dbReference type="EC" id="3.5.1.28" evidence="2"/>
<dbReference type="GO" id="GO:0008745">
    <property type="term" value="F:N-acetylmuramoyl-L-alanine amidase activity"/>
    <property type="evidence" value="ECO:0007669"/>
    <property type="project" value="UniProtKB-EC"/>
</dbReference>
<dbReference type="Pfam" id="PF01520">
    <property type="entry name" value="Amidase_3"/>
    <property type="match status" value="1"/>
</dbReference>
<dbReference type="AlphaFoldDB" id="A0A3P5XE40"/>
<dbReference type="RefSeq" id="WP_124088290.1">
    <property type="nucleotide sequence ID" value="NZ_UXAW01000103.1"/>
</dbReference>